<reference evidence="1 2" key="1">
    <citation type="submission" date="2018-03" db="EMBL/GenBank/DDBJ databases">
        <authorList>
            <person name="Gully D."/>
        </authorList>
    </citation>
    <scope>NUCLEOTIDE SEQUENCE [LARGE SCALE GENOMIC DNA]</scope>
    <source>
        <strain evidence="1">ORS3257</strain>
    </source>
</reference>
<dbReference type="AlphaFoldDB" id="A0A2U3PV36"/>
<gene>
    <name evidence="1" type="ORF">BRAD3257_1875</name>
</gene>
<evidence type="ECO:0000313" key="1">
    <source>
        <dbReference type="EMBL" id="SPP92986.1"/>
    </source>
</evidence>
<dbReference type="Proteomes" id="UP000246085">
    <property type="component" value="Chromosome BRAD3257"/>
</dbReference>
<proteinExistence type="predicted"/>
<dbReference type="EMBL" id="LS398110">
    <property type="protein sequence ID" value="SPP92986.1"/>
    <property type="molecule type" value="Genomic_DNA"/>
</dbReference>
<name>A0A2U3PV36_9BRAD</name>
<accession>A0A2U3PV36</accession>
<protein>
    <submittedName>
        <fullName evidence="1">Uncharacterized protein</fullName>
    </submittedName>
</protein>
<organism evidence="1 2">
    <name type="scientific">Bradyrhizobium vignae</name>
    <dbReference type="NCBI Taxonomy" id="1549949"/>
    <lineage>
        <taxon>Bacteria</taxon>
        <taxon>Pseudomonadati</taxon>
        <taxon>Pseudomonadota</taxon>
        <taxon>Alphaproteobacteria</taxon>
        <taxon>Hyphomicrobiales</taxon>
        <taxon>Nitrobacteraceae</taxon>
        <taxon>Bradyrhizobium</taxon>
    </lineage>
</organism>
<evidence type="ECO:0000313" key="2">
    <source>
        <dbReference type="Proteomes" id="UP000246085"/>
    </source>
</evidence>
<sequence length="64" mass="7341">MTKGACANIPPKSNRSDPIRFSLFLYRALSQLGRQRGIENSQKRQLFLYNSSDTFMVSAGLRFR</sequence>
<dbReference type="KEGG" id="bvz:BRAD3257_1875"/>